<organism evidence="1 3">
    <name type="scientific">Rotaria magnacalcarata</name>
    <dbReference type="NCBI Taxonomy" id="392030"/>
    <lineage>
        <taxon>Eukaryota</taxon>
        <taxon>Metazoa</taxon>
        <taxon>Spiralia</taxon>
        <taxon>Gnathifera</taxon>
        <taxon>Rotifera</taxon>
        <taxon>Eurotatoria</taxon>
        <taxon>Bdelloidea</taxon>
        <taxon>Philodinida</taxon>
        <taxon>Philodinidae</taxon>
        <taxon>Rotaria</taxon>
    </lineage>
</organism>
<evidence type="ECO:0000313" key="3">
    <source>
        <dbReference type="Proteomes" id="UP000681967"/>
    </source>
</evidence>
<sequence length="58" mass="6625">MRSLTRSNLFFCAPEGDFILDQLNFFDHDKDNIPMRGCASALFDGQSITRSNFHGRTI</sequence>
<dbReference type="EMBL" id="CAJOBH010119053">
    <property type="protein sequence ID" value="CAF4701600.1"/>
    <property type="molecule type" value="Genomic_DNA"/>
</dbReference>
<evidence type="ECO:0000313" key="2">
    <source>
        <dbReference type="EMBL" id="CAF4889627.1"/>
    </source>
</evidence>
<name>A0A8S3ABC7_9BILA</name>
<comment type="caution">
    <text evidence="1">The sequence shown here is derived from an EMBL/GenBank/DDBJ whole genome shotgun (WGS) entry which is preliminary data.</text>
</comment>
<gene>
    <name evidence="1" type="ORF">BYL167_LOCUS44115</name>
    <name evidence="2" type="ORF">GIL414_LOCUS51270</name>
</gene>
<dbReference type="EMBL" id="CAJOBJ010172842">
    <property type="protein sequence ID" value="CAF4889627.1"/>
    <property type="molecule type" value="Genomic_DNA"/>
</dbReference>
<protein>
    <submittedName>
        <fullName evidence="1">Uncharacterized protein</fullName>
    </submittedName>
</protein>
<dbReference type="Proteomes" id="UP000681720">
    <property type="component" value="Unassembled WGS sequence"/>
</dbReference>
<dbReference type="AlphaFoldDB" id="A0A8S3ABC7"/>
<accession>A0A8S3ABC7</accession>
<evidence type="ECO:0000313" key="1">
    <source>
        <dbReference type="EMBL" id="CAF4701600.1"/>
    </source>
</evidence>
<reference evidence="1" key="1">
    <citation type="submission" date="2021-02" db="EMBL/GenBank/DDBJ databases">
        <authorList>
            <person name="Nowell W R."/>
        </authorList>
    </citation>
    <scope>NUCLEOTIDE SEQUENCE</scope>
</reference>
<dbReference type="Proteomes" id="UP000681967">
    <property type="component" value="Unassembled WGS sequence"/>
</dbReference>
<feature type="non-terminal residue" evidence="1">
    <location>
        <position position="58"/>
    </location>
</feature>
<proteinExistence type="predicted"/>